<evidence type="ECO:0000313" key="2">
    <source>
        <dbReference type="Proteomes" id="UP000479710"/>
    </source>
</evidence>
<name>A0A6G1DMK4_9ORYZ</name>
<keyword evidence="2" id="KW-1185">Reference proteome</keyword>
<organism evidence="1 2">
    <name type="scientific">Oryza meyeriana var. granulata</name>
    <dbReference type="NCBI Taxonomy" id="110450"/>
    <lineage>
        <taxon>Eukaryota</taxon>
        <taxon>Viridiplantae</taxon>
        <taxon>Streptophyta</taxon>
        <taxon>Embryophyta</taxon>
        <taxon>Tracheophyta</taxon>
        <taxon>Spermatophyta</taxon>
        <taxon>Magnoliopsida</taxon>
        <taxon>Liliopsida</taxon>
        <taxon>Poales</taxon>
        <taxon>Poaceae</taxon>
        <taxon>BOP clade</taxon>
        <taxon>Oryzoideae</taxon>
        <taxon>Oryzeae</taxon>
        <taxon>Oryzinae</taxon>
        <taxon>Oryza</taxon>
        <taxon>Oryza meyeriana</taxon>
    </lineage>
</organism>
<evidence type="ECO:0000313" key="1">
    <source>
        <dbReference type="EMBL" id="KAF0913324.1"/>
    </source>
</evidence>
<gene>
    <name evidence="1" type="ORF">E2562_021973</name>
</gene>
<protein>
    <submittedName>
        <fullName evidence="1">Uncharacterized protein</fullName>
    </submittedName>
</protein>
<accession>A0A6G1DMK4</accession>
<sequence>MEWTADESGRESVLPLTRQSETIDNAAEVALDTAPGVLVLRFDGFLILSWRCVAWCDIPSRSHEDEVIFSCIYNC</sequence>
<dbReference type="EMBL" id="SPHZ02000006">
    <property type="protein sequence ID" value="KAF0913324.1"/>
    <property type="molecule type" value="Genomic_DNA"/>
</dbReference>
<comment type="caution">
    <text evidence="1">The sequence shown here is derived from an EMBL/GenBank/DDBJ whole genome shotgun (WGS) entry which is preliminary data.</text>
</comment>
<proteinExistence type="predicted"/>
<reference evidence="1 2" key="1">
    <citation type="submission" date="2019-11" db="EMBL/GenBank/DDBJ databases">
        <title>Whole genome sequence of Oryza granulata.</title>
        <authorList>
            <person name="Li W."/>
        </authorList>
    </citation>
    <scope>NUCLEOTIDE SEQUENCE [LARGE SCALE GENOMIC DNA]</scope>
    <source>
        <strain evidence="2">cv. Menghai</strain>
        <tissue evidence="1">Leaf</tissue>
    </source>
</reference>
<dbReference type="Proteomes" id="UP000479710">
    <property type="component" value="Unassembled WGS sequence"/>
</dbReference>
<dbReference type="AlphaFoldDB" id="A0A6G1DMK4"/>